<gene>
    <name evidence="2" type="primary">cheW2</name>
    <name evidence="2" type="ordered locus">Awo_c18650</name>
</gene>
<dbReference type="Proteomes" id="UP000007177">
    <property type="component" value="Chromosome"/>
</dbReference>
<dbReference type="EMBL" id="CP002987">
    <property type="protein sequence ID" value="AFA48644.1"/>
    <property type="molecule type" value="Genomic_DNA"/>
</dbReference>
<dbReference type="AlphaFoldDB" id="H6LJ81"/>
<dbReference type="Gene3D" id="2.40.50.180">
    <property type="entry name" value="CheA-289, Domain 4"/>
    <property type="match status" value="1"/>
</dbReference>
<dbReference type="GO" id="GO:0006935">
    <property type="term" value="P:chemotaxis"/>
    <property type="evidence" value="ECO:0007669"/>
    <property type="project" value="InterPro"/>
</dbReference>
<dbReference type="eggNOG" id="COG0835">
    <property type="taxonomic scope" value="Bacteria"/>
</dbReference>
<dbReference type="GO" id="GO:0005829">
    <property type="term" value="C:cytosol"/>
    <property type="evidence" value="ECO:0007669"/>
    <property type="project" value="TreeGrafter"/>
</dbReference>
<dbReference type="HOGENOM" id="CLU_048995_3_3_9"/>
<accession>H6LJ81</accession>
<dbReference type="RefSeq" id="WP_014356244.1">
    <property type="nucleotide sequence ID" value="NC_016894.1"/>
</dbReference>
<dbReference type="PANTHER" id="PTHR22617">
    <property type="entry name" value="CHEMOTAXIS SENSOR HISTIDINE KINASE-RELATED"/>
    <property type="match status" value="1"/>
</dbReference>
<dbReference type="PROSITE" id="PS50851">
    <property type="entry name" value="CHEW"/>
    <property type="match status" value="1"/>
</dbReference>
<evidence type="ECO:0000259" key="1">
    <source>
        <dbReference type="PROSITE" id="PS50851"/>
    </source>
</evidence>
<protein>
    <submittedName>
        <fullName evidence="2">Chemotaxis protein CheW2</fullName>
    </submittedName>
</protein>
<proteinExistence type="predicted"/>
<sequence length="137" mass="15228">MLKILCFKSGNNLYGIETKYVKEINRNPEITVIPLAPPTVAGMINLRGQIVSLLDFEMLFGCPTTHLKRHSIVLKKEPGETDMMALLVEQAADVIDVDEAVCEPPTPALVNVYGSTIKFIAKLKHELLIIIDKENLL</sequence>
<organism evidence="2 3">
    <name type="scientific">Acetobacterium woodii (strain ATCC 29683 / DSM 1030 / JCM 2381 / KCTC 1655 / WB1)</name>
    <dbReference type="NCBI Taxonomy" id="931626"/>
    <lineage>
        <taxon>Bacteria</taxon>
        <taxon>Bacillati</taxon>
        <taxon>Bacillota</taxon>
        <taxon>Clostridia</taxon>
        <taxon>Eubacteriales</taxon>
        <taxon>Eubacteriaceae</taxon>
        <taxon>Acetobacterium</taxon>
    </lineage>
</organism>
<dbReference type="STRING" id="931626.Awo_c18650"/>
<dbReference type="KEGG" id="awo:Awo_c18650"/>
<name>H6LJ81_ACEWD</name>
<dbReference type="OrthoDB" id="9794382at2"/>
<dbReference type="InterPro" id="IPR036061">
    <property type="entry name" value="CheW-like_dom_sf"/>
</dbReference>
<dbReference type="SMART" id="SM00260">
    <property type="entry name" value="CheW"/>
    <property type="match status" value="1"/>
</dbReference>
<dbReference type="Pfam" id="PF01584">
    <property type="entry name" value="CheW"/>
    <property type="match status" value="1"/>
</dbReference>
<dbReference type="PANTHER" id="PTHR22617:SF23">
    <property type="entry name" value="CHEMOTAXIS PROTEIN CHEW"/>
    <property type="match status" value="1"/>
</dbReference>
<feature type="domain" description="CheW-like" evidence="1">
    <location>
        <begin position="1"/>
        <end position="137"/>
    </location>
</feature>
<reference evidence="2 3" key="2">
    <citation type="journal article" date="2012" name="PLoS ONE">
        <title>An ancient pathway combining carbon dioxide fixation with the generation and utilization of a sodium ion gradient for ATP synthesis.</title>
        <authorList>
            <person name="Poehlein A."/>
            <person name="Schmidt S."/>
            <person name="Kaster A.K."/>
            <person name="Goenrich M."/>
            <person name="Vollmers J."/>
            <person name="Thurmer A."/>
            <person name="Bertsch J."/>
            <person name="Schuchmann K."/>
            <person name="Voigt B."/>
            <person name="Hecker M."/>
            <person name="Daniel R."/>
            <person name="Thauer R.K."/>
            <person name="Gottschalk G."/>
            <person name="Muller V."/>
        </authorList>
    </citation>
    <scope>NUCLEOTIDE SEQUENCE [LARGE SCALE GENOMIC DNA]</scope>
    <source>
        <strain evidence="3">ATCC 29683 / DSM 1030 / JCM 2381 / KCTC 1655 / WB1</strain>
    </source>
</reference>
<dbReference type="InterPro" id="IPR039315">
    <property type="entry name" value="CheW"/>
</dbReference>
<keyword evidence="3" id="KW-1185">Reference proteome</keyword>
<dbReference type="GO" id="GO:0007165">
    <property type="term" value="P:signal transduction"/>
    <property type="evidence" value="ECO:0007669"/>
    <property type="project" value="InterPro"/>
</dbReference>
<dbReference type="SUPFAM" id="SSF50341">
    <property type="entry name" value="CheW-like"/>
    <property type="match status" value="1"/>
</dbReference>
<dbReference type="InterPro" id="IPR002545">
    <property type="entry name" value="CheW-lke_dom"/>
</dbReference>
<dbReference type="Gene3D" id="2.30.30.40">
    <property type="entry name" value="SH3 Domains"/>
    <property type="match status" value="1"/>
</dbReference>
<reference evidence="3" key="1">
    <citation type="submission" date="2011-07" db="EMBL/GenBank/DDBJ databases">
        <title>Complete genome sequence of Acetobacterium woodii.</title>
        <authorList>
            <person name="Poehlein A."/>
            <person name="Schmidt S."/>
            <person name="Kaster A.-K."/>
            <person name="Goenrich M."/>
            <person name="Vollmers J."/>
            <person name="Thuermer A."/>
            <person name="Gottschalk G."/>
            <person name="Thauer R.K."/>
            <person name="Daniel R."/>
            <person name="Mueller V."/>
        </authorList>
    </citation>
    <scope>NUCLEOTIDE SEQUENCE [LARGE SCALE GENOMIC DNA]</scope>
    <source>
        <strain evidence="3">ATCC 29683 / DSM 1030 / JCM 2381 / KCTC 1655 / WB1</strain>
    </source>
</reference>
<evidence type="ECO:0000313" key="2">
    <source>
        <dbReference type="EMBL" id="AFA48644.1"/>
    </source>
</evidence>
<evidence type="ECO:0000313" key="3">
    <source>
        <dbReference type="Proteomes" id="UP000007177"/>
    </source>
</evidence>